<evidence type="ECO:0000313" key="2">
    <source>
        <dbReference type="EMBL" id="GAG17541.1"/>
    </source>
</evidence>
<keyword evidence="1" id="KW-0175">Coiled coil</keyword>
<feature type="non-terminal residue" evidence="2">
    <location>
        <position position="95"/>
    </location>
</feature>
<comment type="caution">
    <text evidence="2">The sequence shown here is derived from an EMBL/GenBank/DDBJ whole genome shotgun (WGS) entry which is preliminary data.</text>
</comment>
<reference evidence="2" key="1">
    <citation type="journal article" date="2014" name="Front. Microbiol.">
        <title>High frequency of phylogenetically diverse reductive dehalogenase-homologous genes in deep subseafloor sedimentary metagenomes.</title>
        <authorList>
            <person name="Kawai M."/>
            <person name="Futagami T."/>
            <person name="Toyoda A."/>
            <person name="Takaki Y."/>
            <person name="Nishi S."/>
            <person name="Hori S."/>
            <person name="Arai W."/>
            <person name="Tsubouchi T."/>
            <person name="Morono Y."/>
            <person name="Uchiyama I."/>
            <person name="Ito T."/>
            <person name="Fujiyama A."/>
            <person name="Inagaki F."/>
            <person name="Takami H."/>
        </authorList>
    </citation>
    <scope>NUCLEOTIDE SEQUENCE</scope>
    <source>
        <strain evidence="2">Expedition CK06-06</strain>
    </source>
</reference>
<evidence type="ECO:0000256" key="1">
    <source>
        <dbReference type="SAM" id="Coils"/>
    </source>
</evidence>
<feature type="coiled-coil region" evidence="1">
    <location>
        <begin position="27"/>
        <end position="54"/>
    </location>
</feature>
<protein>
    <submittedName>
        <fullName evidence="2">Uncharacterized protein</fullName>
    </submittedName>
</protein>
<name>X0WXS7_9ZZZZ</name>
<accession>X0WXS7</accession>
<sequence>MAAGGSVNDLAAFAQLMGGWEASRAHKREARDIRKQAAREVEESREEARRERIEGRKFGARQRLAFLKSGVSLKGSPLLAVAETEKEVATRSDRI</sequence>
<dbReference type="AlphaFoldDB" id="X0WXS7"/>
<gene>
    <name evidence="2" type="ORF">S01H1_56324</name>
</gene>
<proteinExistence type="predicted"/>
<dbReference type="EMBL" id="BARS01036665">
    <property type="protein sequence ID" value="GAG17541.1"/>
    <property type="molecule type" value="Genomic_DNA"/>
</dbReference>
<organism evidence="2">
    <name type="scientific">marine sediment metagenome</name>
    <dbReference type="NCBI Taxonomy" id="412755"/>
    <lineage>
        <taxon>unclassified sequences</taxon>
        <taxon>metagenomes</taxon>
        <taxon>ecological metagenomes</taxon>
    </lineage>
</organism>